<protein>
    <submittedName>
        <fullName evidence="1">BnaAnng04000D protein</fullName>
    </submittedName>
</protein>
<organism evidence="1 2">
    <name type="scientific">Brassica napus</name>
    <name type="common">Rape</name>
    <dbReference type="NCBI Taxonomy" id="3708"/>
    <lineage>
        <taxon>Eukaryota</taxon>
        <taxon>Viridiplantae</taxon>
        <taxon>Streptophyta</taxon>
        <taxon>Embryophyta</taxon>
        <taxon>Tracheophyta</taxon>
        <taxon>Spermatophyta</taxon>
        <taxon>Magnoliopsida</taxon>
        <taxon>eudicotyledons</taxon>
        <taxon>Gunneridae</taxon>
        <taxon>Pentapetalae</taxon>
        <taxon>rosids</taxon>
        <taxon>malvids</taxon>
        <taxon>Brassicales</taxon>
        <taxon>Brassicaceae</taxon>
        <taxon>Brassiceae</taxon>
        <taxon>Brassica</taxon>
    </lineage>
</organism>
<dbReference type="Gramene" id="CDY30625">
    <property type="protein sequence ID" value="CDY30625"/>
    <property type="gene ID" value="GSBRNA2T00045915001"/>
</dbReference>
<dbReference type="GO" id="GO:0010333">
    <property type="term" value="F:terpene synthase activity"/>
    <property type="evidence" value="ECO:0007669"/>
    <property type="project" value="InterPro"/>
</dbReference>
<dbReference type="PANTHER" id="PTHR31739:SF37">
    <property type="entry name" value="TERPENE SYNTHASE N-TERMINAL DOMAIN-CONTAINING PROTEIN"/>
    <property type="match status" value="1"/>
</dbReference>
<evidence type="ECO:0000313" key="2">
    <source>
        <dbReference type="Proteomes" id="UP000028999"/>
    </source>
</evidence>
<accession>A0A078GVX5</accession>
<name>A0A078GVX5_BRANA</name>
<dbReference type="SUPFAM" id="SSF48239">
    <property type="entry name" value="Terpenoid cyclases/Protein prenyltransferases"/>
    <property type="match status" value="1"/>
</dbReference>
<keyword evidence="2" id="KW-1185">Reference proteome</keyword>
<dbReference type="EMBL" id="LK032256">
    <property type="protein sequence ID" value="CDY30625.1"/>
    <property type="molecule type" value="Genomic_DNA"/>
</dbReference>
<gene>
    <name evidence="1" type="primary">BnaAnng04000D</name>
    <name evidence="1" type="ORF">GSBRNA2T00045915001</name>
</gene>
<proteinExistence type="predicted"/>
<evidence type="ECO:0000313" key="1">
    <source>
        <dbReference type="EMBL" id="CDY30625.1"/>
    </source>
</evidence>
<dbReference type="PaxDb" id="3708-A0A078GVX5"/>
<dbReference type="SFLD" id="SFLDG01014">
    <property type="entry name" value="Terpene_Cyclase_Like_1_N-term"/>
    <property type="match status" value="1"/>
</dbReference>
<dbReference type="OMA" id="HTIQYSI"/>
<dbReference type="STRING" id="3708.A0A078GVX5"/>
<dbReference type="PANTHER" id="PTHR31739">
    <property type="entry name" value="ENT-COPALYL DIPHOSPHATE SYNTHASE, CHLOROPLASTIC"/>
    <property type="match status" value="1"/>
</dbReference>
<dbReference type="Proteomes" id="UP000028999">
    <property type="component" value="Unassembled WGS sequence"/>
</dbReference>
<dbReference type="InterPro" id="IPR008930">
    <property type="entry name" value="Terpenoid_cyclase/PrenylTrfase"/>
</dbReference>
<dbReference type="Gene3D" id="1.50.10.160">
    <property type="match status" value="1"/>
</dbReference>
<dbReference type="GO" id="GO:0016114">
    <property type="term" value="P:terpenoid biosynthetic process"/>
    <property type="evidence" value="ECO:0007669"/>
    <property type="project" value="InterPro"/>
</dbReference>
<dbReference type="AlphaFoldDB" id="A0A078GVX5"/>
<dbReference type="InterPro" id="IPR050148">
    <property type="entry name" value="Terpene_synthase-like"/>
</dbReference>
<reference evidence="1 2" key="1">
    <citation type="journal article" date="2014" name="Science">
        <title>Plant genetics. Early allopolyploid evolution in the post-Neolithic Brassica napus oilseed genome.</title>
        <authorList>
            <person name="Chalhoub B."/>
            <person name="Denoeud F."/>
            <person name="Liu S."/>
            <person name="Parkin I.A."/>
            <person name="Tang H."/>
            <person name="Wang X."/>
            <person name="Chiquet J."/>
            <person name="Belcram H."/>
            <person name="Tong C."/>
            <person name="Samans B."/>
            <person name="Correa M."/>
            <person name="Da Silva C."/>
            <person name="Just J."/>
            <person name="Falentin C."/>
            <person name="Koh C.S."/>
            <person name="Le Clainche I."/>
            <person name="Bernard M."/>
            <person name="Bento P."/>
            <person name="Noel B."/>
            <person name="Labadie K."/>
            <person name="Alberti A."/>
            <person name="Charles M."/>
            <person name="Arnaud D."/>
            <person name="Guo H."/>
            <person name="Daviaud C."/>
            <person name="Alamery S."/>
            <person name="Jabbari K."/>
            <person name="Zhao M."/>
            <person name="Edger P.P."/>
            <person name="Chelaifa H."/>
            <person name="Tack D."/>
            <person name="Lassalle G."/>
            <person name="Mestiri I."/>
            <person name="Schnel N."/>
            <person name="Le Paslier M.C."/>
            <person name="Fan G."/>
            <person name="Renault V."/>
            <person name="Bayer P.E."/>
            <person name="Golicz A.A."/>
            <person name="Manoli S."/>
            <person name="Lee T.H."/>
            <person name="Thi V.H."/>
            <person name="Chalabi S."/>
            <person name="Hu Q."/>
            <person name="Fan C."/>
            <person name="Tollenaere R."/>
            <person name="Lu Y."/>
            <person name="Battail C."/>
            <person name="Shen J."/>
            <person name="Sidebottom C.H."/>
            <person name="Wang X."/>
            <person name="Canaguier A."/>
            <person name="Chauveau A."/>
            <person name="Berard A."/>
            <person name="Deniot G."/>
            <person name="Guan M."/>
            <person name="Liu Z."/>
            <person name="Sun F."/>
            <person name="Lim Y.P."/>
            <person name="Lyons E."/>
            <person name="Town C.D."/>
            <person name="Bancroft I."/>
            <person name="Wang X."/>
            <person name="Meng J."/>
            <person name="Ma J."/>
            <person name="Pires J.C."/>
            <person name="King G.J."/>
            <person name="Brunel D."/>
            <person name="Delourme R."/>
            <person name="Renard M."/>
            <person name="Aury J.M."/>
            <person name="Adams K.L."/>
            <person name="Batley J."/>
            <person name="Snowdon R.J."/>
            <person name="Tost J."/>
            <person name="Edwards D."/>
            <person name="Zhou Y."/>
            <person name="Hua W."/>
            <person name="Sharpe A.G."/>
            <person name="Paterson A.H."/>
            <person name="Guan C."/>
            <person name="Wincker P."/>
        </authorList>
    </citation>
    <scope>NUCLEOTIDE SEQUENCE [LARGE SCALE GENOMIC DNA]</scope>
    <source>
        <strain evidence="2">cv. Darmor-bzh</strain>
    </source>
</reference>
<sequence length="239" mass="27669">MSRNHHLIDINIKNILKYIIYIGIGSSNIAIEEAVKRVKSILRNISDGEITISAYDTAWVALIDAGDKTPAFPSAVKWIVDNQLSDGSWGDAHLFSYHDRLINTLACVVALRSWNLFPHQSQKGITFFQENIEKLEEENDEHMPIGFEVAFPSLLEIARGINIDVPYDTPVLKDIYAKKELKLTRFVCWDKNIHTIQYSILLIHFKILFYINIYIRNMYISIYLYIYGFSIHYKKTSGY</sequence>